<dbReference type="Proteomes" id="UP001195914">
    <property type="component" value="Unassembled WGS sequence"/>
</dbReference>
<sequence length="497" mass="54575">MKVSRLVSAVTLGVLGMGIRGSMVSCAEETNATSVKSMMEFIDKLWSQTDVRKQVWQKLQEKVAVYSNDTYAKNFYKGTDSVDFSGFISEFFEHLHGIRGGILTNSASYGASQNTAISVDSVDSLVNMFPPLYSALYYLHFNGSKTDCSTIKGGKWETMQCNQTGSNQYFGEWLTDKIDNQSPRQLIQRGFTSDELGSTTAQAVANLVKPAVNHNTGGSLQNALYGLLFLGSWHDAKTGHALSFLHEFCVEVLADTPISSKFTPAILTETKNLCGKIKQNIDPLVDQTSSILAIALKSTQKYQYIWNGEAFSHYVSWLVDNLEPFKTSLAAMYNDSSKWTDETLKNGTSAGPYKYGFTFRNNNWGDDVFTSSLQAVVKKLAITEGTHLTGLLEELKKVKELEKSGAHLPVPEREESKEPEAGDAARKQEPETPGTPDATEKQAEPKKPETPDTTEKQEEPKKPENSGTAGAPSGMAMGSIMPSLVCLLTLGFYVSMV</sequence>
<keyword evidence="4" id="KW-1185">Reference proteome</keyword>
<evidence type="ECO:0000256" key="2">
    <source>
        <dbReference type="SAM" id="SignalP"/>
    </source>
</evidence>
<gene>
    <name evidence="3" type="ORF">X943_002184</name>
</gene>
<comment type="caution">
    <text evidence="3">The sequence shown here is derived from an EMBL/GenBank/DDBJ whole genome shotgun (WGS) entry which is preliminary data.</text>
</comment>
<evidence type="ECO:0000313" key="3">
    <source>
        <dbReference type="EMBL" id="KAK1938541.1"/>
    </source>
</evidence>
<feature type="signal peptide" evidence="2">
    <location>
        <begin position="1"/>
        <end position="21"/>
    </location>
</feature>
<feature type="chain" id="PRO_5041909872" evidence="2">
    <location>
        <begin position="22"/>
        <end position="497"/>
    </location>
</feature>
<reference evidence="3" key="2">
    <citation type="submission" date="2021-05" db="EMBL/GenBank/DDBJ databases">
        <authorList>
            <person name="Pain A."/>
        </authorList>
    </citation>
    <scope>NUCLEOTIDE SEQUENCE</scope>
    <source>
        <strain evidence="3">1802A</strain>
    </source>
</reference>
<feature type="compositionally biased region" description="Basic and acidic residues" evidence="1">
    <location>
        <begin position="438"/>
        <end position="464"/>
    </location>
</feature>
<evidence type="ECO:0000256" key="1">
    <source>
        <dbReference type="SAM" id="MobiDB-lite"/>
    </source>
</evidence>
<accession>A0AAD9LJG0</accession>
<dbReference type="EMBL" id="JAHBMH010000024">
    <property type="protein sequence ID" value="KAK1938541.1"/>
    <property type="molecule type" value="Genomic_DNA"/>
</dbReference>
<organism evidence="3 4">
    <name type="scientific">Babesia divergens</name>
    <dbReference type="NCBI Taxonomy" id="32595"/>
    <lineage>
        <taxon>Eukaryota</taxon>
        <taxon>Sar</taxon>
        <taxon>Alveolata</taxon>
        <taxon>Apicomplexa</taxon>
        <taxon>Aconoidasida</taxon>
        <taxon>Piroplasmida</taxon>
        <taxon>Babesiidae</taxon>
        <taxon>Babesia</taxon>
    </lineage>
</organism>
<proteinExistence type="predicted"/>
<feature type="region of interest" description="Disordered" evidence="1">
    <location>
        <begin position="403"/>
        <end position="476"/>
    </location>
</feature>
<evidence type="ECO:0000313" key="4">
    <source>
        <dbReference type="Proteomes" id="UP001195914"/>
    </source>
</evidence>
<dbReference type="AlphaFoldDB" id="A0AAD9LJG0"/>
<name>A0AAD9LJG0_BABDI</name>
<reference evidence="3" key="1">
    <citation type="journal article" date="2014" name="Nucleic Acids Res.">
        <title>The evolutionary dynamics of variant antigen genes in Babesia reveal a history of genomic innovation underlying host-parasite interaction.</title>
        <authorList>
            <person name="Jackson A.P."/>
            <person name="Otto T.D."/>
            <person name="Darby A."/>
            <person name="Ramaprasad A."/>
            <person name="Xia D."/>
            <person name="Echaide I.E."/>
            <person name="Farber M."/>
            <person name="Gahlot S."/>
            <person name="Gamble J."/>
            <person name="Gupta D."/>
            <person name="Gupta Y."/>
            <person name="Jackson L."/>
            <person name="Malandrin L."/>
            <person name="Malas T.B."/>
            <person name="Moussa E."/>
            <person name="Nair M."/>
            <person name="Reid A.J."/>
            <person name="Sanders M."/>
            <person name="Sharma J."/>
            <person name="Tracey A."/>
            <person name="Quail M.A."/>
            <person name="Weir W."/>
            <person name="Wastling J.M."/>
            <person name="Hall N."/>
            <person name="Willadsen P."/>
            <person name="Lingelbach K."/>
            <person name="Shiels B."/>
            <person name="Tait A."/>
            <person name="Berriman M."/>
            <person name="Allred D.R."/>
            <person name="Pain A."/>
        </authorList>
    </citation>
    <scope>NUCLEOTIDE SEQUENCE</scope>
    <source>
        <strain evidence="3">1802A</strain>
    </source>
</reference>
<keyword evidence="2" id="KW-0732">Signal</keyword>
<feature type="compositionally biased region" description="Basic and acidic residues" evidence="1">
    <location>
        <begin position="403"/>
        <end position="430"/>
    </location>
</feature>
<protein>
    <submittedName>
        <fullName evidence="3">Secreted antigen 1</fullName>
    </submittedName>
</protein>